<dbReference type="Proteomes" id="UP000612585">
    <property type="component" value="Unassembled WGS sequence"/>
</dbReference>
<dbReference type="GO" id="GO:0003677">
    <property type="term" value="F:DNA binding"/>
    <property type="evidence" value="ECO:0007669"/>
    <property type="project" value="UniProtKB-KW"/>
</dbReference>
<evidence type="ECO:0000259" key="4">
    <source>
        <dbReference type="PROSITE" id="PS50949"/>
    </source>
</evidence>
<dbReference type="Pfam" id="PF00392">
    <property type="entry name" value="GntR"/>
    <property type="match status" value="1"/>
</dbReference>
<evidence type="ECO:0000256" key="1">
    <source>
        <dbReference type="ARBA" id="ARBA00023015"/>
    </source>
</evidence>
<evidence type="ECO:0000313" key="6">
    <source>
        <dbReference type="Proteomes" id="UP000612585"/>
    </source>
</evidence>
<dbReference type="SMART" id="SM00345">
    <property type="entry name" value="HTH_GNTR"/>
    <property type="match status" value="1"/>
</dbReference>
<evidence type="ECO:0000256" key="3">
    <source>
        <dbReference type="ARBA" id="ARBA00023163"/>
    </source>
</evidence>
<dbReference type="GO" id="GO:0003700">
    <property type="term" value="F:DNA-binding transcription factor activity"/>
    <property type="evidence" value="ECO:0007669"/>
    <property type="project" value="InterPro"/>
</dbReference>
<dbReference type="Pfam" id="PF07729">
    <property type="entry name" value="FCD"/>
    <property type="match status" value="1"/>
</dbReference>
<proteinExistence type="predicted"/>
<sequence length="216" mass="23116">MTLIRTKTSEAVADHILGLLFDGTLRTGDRIDIDGVAATLGVSRVPVREGLMSLERDGLVRMPHYKGAFVAGFDADTVFEAFELYAMLSALTNRRAAAKADPAVLESLAKLDDALDRASTVDEFEGLAREFRRVVNVSAAGNHLRALLRTFSGLVPAAARFAIEDALPAERAALRAEYEALRAGDPDAAARAALDHINLTAANAVSALKRKGVFPE</sequence>
<evidence type="ECO:0000256" key="2">
    <source>
        <dbReference type="ARBA" id="ARBA00023125"/>
    </source>
</evidence>
<dbReference type="EMBL" id="BOPG01000012">
    <property type="protein sequence ID" value="GIJ54606.1"/>
    <property type="molecule type" value="Genomic_DNA"/>
</dbReference>
<dbReference type="PANTHER" id="PTHR43537:SF45">
    <property type="entry name" value="GNTR FAMILY REGULATORY PROTEIN"/>
    <property type="match status" value="1"/>
</dbReference>
<dbReference type="AlphaFoldDB" id="A0A8J3Z3I7"/>
<comment type="caution">
    <text evidence="5">The sequence shown here is derived from an EMBL/GenBank/DDBJ whole genome shotgun (WGS) entry which is preliminary data.</text>
</comment>
<keyword evidence="3" id="KW-0804">Transcription</keyword>
<dbReference type="Gene3D" id="1.20.120.530">
    <property type="entry name" value="GntR ligand-binding domain-like"/>
    <property type="match status" value="1"/>
</dbReference>
<accession>A0A8J3Z3I7</accession>
<keyword evidence="1" id="KW-0805">Transcription regulation</keyword>
<dbReference type="InterPro" id="IPR000524">
    <property type="entry name" value="Tscrpt_reg_HTH_GntR"/>
</dbReference>
<protein>
    <submittedName>
        <fullName evidence="5">GntR family transcriptional regulator</fullName>
    </submittedName>
</protein>
<dbReference type="RefSeq" id="WP_203989935.1">
    <property type="nucleotide sequence ID" value="NZ_BOPG01000012.1"/>
</dbReference>
<dbReference type="InterPro" id="IPR036388">
    <property type="entry name" value="WH-like_DNA-bd_sf"/>
</dbReference>
<dbReference type="InterPro" id="IPR011711">
    <property type="entry name" value="GntR_C"/>
</dbReference>
<keyword evidence="6" id="KW-1185">Reference proteome</keyword>
<dbReference type="Gene3D" id="1.10.10.10">
    <property type="entry name" value="Winged helix-like DNA-binding domain superfamily/Winged helix DNA-binding domain"/>
    <property type="match status" value="1"/>
</dbReference>
<dbReference type="SUPFAM" id="SSF46785">
    <property type="entry name" value="Winged helix' DNA-binding domain"/>
    <property type="match status" value="1"/>
</dbReference>
<organism evidence="5 6">
    <name type="scientific">Virgisporangium aurantiacum</name>
    <dbReference type="NCBI Taxonomy" id="175570"/>
    <lineage>
        <taxon>Bacteria</taxon>
        <taxon>Bacillati</taxon>
        <taxon>Actinomycetota</taxon>
        <taxon>Actinomycetes</taxon>
        <taxon>Micromonosporales</taxon>
        <taxon>Micromonosporaceae</taxon>
        <taxon>Virgisporangium</taxon>
    </lineage>
</organism>
<dbReference type="PANTHER" id="PTHR43537">
    <property type="entry name" value="TRANSCRIPTIONAL REGULATOR, GNTR FAMILY"/>
    <property type="match status" value="1"/>
</dbReference>
<feature type="domain" description="HTH gntR-type" evidence="4">
    <location>
        <begin position="6"/>
        <end position="73"/>
    </location>
</feature>
<dbReference type="SUPFAM" id="SSF48008">
    <property type="entry name" value="GntR ligand-binding domain-like"/>
    <property type="match status" value="1"/>
</dbReference>
<reference evidence="5" key="1">
    <citation type="submission" date="2021-01" db="EMBL/GenBank/DDBJ databases">
        <title>Whole genome shotgun sequence of Virgisporangium aurantiacum NBRC 16421.</title>
        <authorList>
            <person name="Komaki H."/>
            <person name="Tamura T."/>
        </authorList>
    </citation>
    <scope>NUCLEOTIDE SEQUENCE</scope>
    <source>
        <strain evidence="5">NBRC 16421</strain>
    </source>
</reference>
<gene>
    <name evidence="5" type="ORF">Vau01_021220</name>
</gene>
<dbReference type="InterPro" id="IPR036390">
    <property type="entry name" value="WH_DNA-bd_sf"/>
</dbReference>
<keyword evidence="2" id="KW-0238">DNA-binding</keyword>
<evidence type="ECO:0000313" key="5">
    <source>
        <dbReference type="EMBL" id="GIJ54606.1"/>
    </source>
</evidence>
<name>A0A8J3Z3I7_9ACTN</name>
<dbReference type="PROSITE" id="PS50949">
    <property type="entry name" value="HTH_GNTR"/>
    <property type="match status" value="1"/>
</dbReference>
<dbReference type="InterPro" id="IPR008920">
    <property type="entry name" value="TF_FadR/GntR_C"/>
</dbReference>